<feature type="domain" description="FHA" evidence="8">
    <location>
        <begin position="32"/>
        <end position="92"/>
    </location>
</feature>
<feature type="domain" description="Histidine kinase" evidence="9">
    <location>
        <begin position="694"/>
        <end position="909"/>
    </location>
</feature>
<feature type="coiled-coil region" evidence="7">
    <location>
        <begin position="398"/>
        <end position="432"/>
    </location>
</feature>
<comment type="caution">
    <text evidence="12">The sequence shown here is derived from an EMBL/GenBank/DDBJ whole genome shotgun (WGS) entry which is preliminary data.</text>
</comment>
<name>A0A8K1ZWC9_9CYAN</name>
<dbReference type="AlphaFoldDB" id="A0A8K1ZWC9"/>
<dbReference type="PROSITE" id="PS50113">
    <property type="entry name" value="PAC"/>
    <property type="match status" value="2"/>
</dbReference>
<dbReference type="CDD" id="cd00075">
    <property type="entry name" value="HATPase"/>
    <property type="match status" value="1"/>
</dbReference>
<dbReference type="InterPro" id="IPR000014">
    <property type="entry name" value="PAS"/>
</dbReference>
<dbReference type="SMART" id="SM00388">
    <property type="entry name" value="HisKA"/>
    <property type="match status" value="1"/>
</dbReference>
<feature type="domain" description="PAS" evidence="10">
    <location>
        <begin position="429"/>
        <end position="474"/>
    </location>
</feature>
<dbReference type="Gene3D" id="3.30.450.20">
    <property type="entry name" value="PAS domain"/>
    <property type="match status" value="3"/>
</dbReference>
<dbReference type="RefSeq" id="WP_161823547.1">
    <property type="nucleotide sequence ID" value="NZ_WVIC01000001.1"/>
</dbReference>
<dbReference type="Pfam" id="PF02518">
    <property type="entry name" value="HATPase_c"/>
    <property type="match status" value="1"/>
</dbReference>
<dbReference type="NCBIfam" id="TIGR00229">
    <property type="entry name" value="sensory_box"/>
    <property type="match status" value="2"/>
</dbReference>
<accession>A0A8K1ZWC9</accession>
<evidence type="ECO:0000313" key="12">
    <source>
        <dbReference type="EMBL" id="NCJ05078.1"/>
    </source>
</evidence>
<evidence type="ECO:0000256" key="7">
    <source>
        <dbReference type="SAM" id="Coils"/>
    </source>
</evidence>
<dbReference type="InterPro" id="IPR050736">
    <property type="entry name" value="Sensor_HK_Regulatory"/>
</dbReference>
<dbReference type="Pfam" id="PF08448">
    <property type="entry name" value="PAS_4"/>
    <property type="match status" value="1"/>
</dbReference>
<sequence length="911" mass="102049">MTDASSTEPIRHLLVIEDEKGKRTVALEAATCSMGRDSSNTIVLHSSMVSRQHAILLRVSLPETDSYLFRIIDGNLQGKRSTNGLSVNGRQCFYHDLKHGDTLLLGRDVKARYYATANAADVEYLVSCETDDLTGFLSTLRNPYATLSSSGSDLSDANEAALVRLASFPELFANPIIEVNLSGSITYVNPAASAQFPDLRVLRIQHPILTGIVEVVQAGNTKTLTREVETQDRVYEQSVHYIAESDLIRSYIVDITERKRTEAALHESERKFRAIFNQTFQFSGLIRPDGTLIEANQTVLDFGGLQHPDVINRPFWSAPWWQVSPDSPERLKAVLARAAQGHFVRCEIEALGAHQTQATIDLSLKPVLDDQQEVVLLIFEGRDITERKRYEAALQSAHDQLEIRVQERTQELTRANQQLQYEESALRESEERFRWLVEGVKDYAILMLDPTGKVASWNAGAARITGYSAKEVMGLHFSCFHADINCALDPDPTFLAKAQQQGQLEKELWYERKDGARIWVNLVITALQDPRGQLSGFSTLVRDITERKQAEDALRSSYATNRALLNAIPDPMFRISREGVLVNFKMPQQSTFPLDPGPHLSQEIQSIFPAPVAVSLVASVQKVLVTKEMQIVEFQLPFQGQVFEYEARLAVSADNEVMAILRDITERKRAEADVRNALEKEKELNEMKSRFVTMTSHEFRTPLATILSSSELLEHYGHKWGDEKKAHHLHQIQTSVKHMTSMLDDVLLISKSEAGKLGFSPVSMHLTQFFAEIVEELQITTSCHQICLQVHDLCEPVAADPKLLRQILNNLLFNAIKYSPQGGNIYLDLSGNEAHYRFSVKDEGIGIPEVDQQQMFSSFHRASNVGNISGTGLGLAIVKKAVDLHQGQIDFQSTVGVGTTFTIELPARQQI</sequence>
<evidence type="ECO:0000313" key="13">
    <source>
        <dbReference type="Proteomes" id="UP000607397"/>
    </source>
</evidence>
<dbReference type="PROSITE" id="PS50109">
    <property type="entry name" value="HIS_KIN"/>
    <property type="match status" value="1"/>
</dbReference>
<evidence type="ECO:0000256" key="4">
    <source>
        <dbReference type="ARBA" id="ARBA00022679"/>
    </source>
</evidence>
<proteinExistence type="predicted"/>
<dbReference type="Gene3D" id="1.10.287.130">
    <property type="match status" value="1"/>
</dbReference>
<dbReference type="InterPro" id="IPR000700">
    <property type="entry name" value="PAS-assoc_C"/>
</dbReference>
<keyword evidence="3" id="KW-0597">Phosphoprotein</keyword>
<protein>
    <recommendedName>
        <fullName evidence="2">histidine kinase</fullName>
        <ecNumber evidence="2">2.7.13.3</ecNumber>
    </recommendedName>
</protein>
<dbReference type="EMBL" id="WVIC01000001">
    <property type="protein sequence ID" value="NCJ05078.1"/>
    <property type="molecule type" value="Genomic_DNA"/>
</dbReference>
<evidence type="ECO:0000256" key="2">
    <source>
        <dbReference type="ARBA" id="ARBA00012438"/>
    </source>
</evidence>
<dbReference type="InterPro" id="IPR008984">
    <property type="entry name" value="SMAD_FHA_dom_sf"/>
</dbReference>
<feature type="domain" description="PAS" evidence="10">
    <location>
        <begin position="268"/>
        <end position="342"/>
    </location>
</feature>
<dbReference type="PROSITE" id="PS50006">
    <property type="entry name" value="FHA_DOMAIN"/>
    <property type="match status" value="1"/>
</dbReference>
<dbReference type="InterPro" id="IPR035965">
    <property type="entry name" value="PAS-like_dom_sf"/>
</dbReference>
<dbReference type="Pfam" id="PF00512">
    <property type="entry name" value="HisKA"/>
    <property type="match status" value="1"/>
</dbReference>
<keyword evidence="7" id="KW-0175">Coiled coil</keyword>
<dbReference type="InterPro" id="IPR036097">
    <property type="entry name" value="HisK_dim/P_sf"/>
</dbReference>
<feature type="domain" description="PAC" evidence="11">
    <location>
        <begin position="344"/>
        <end position="396"/>
    </location>
</feature>
<dbReference type="Pfam" id="PF00498">
    <property type="entry name" value="FHA"/>
    <property type="match status" value="1"/>
</dbReference>
<feature type="domain" description="PAC" evidence="11">
    <location>
        <begin position="504"/>
        <end position="556"/>
    </location>
</feature>
<dbReference type="InterPro" id="IPR003594">
    <property type="entry name" value="HATPase_dom"/>
</dbReference>
<gene>
    <name evidence="12" type="ORF">GS597_00800</name>
</gene>
<evidence type="ECO:0000259" key="8">
    <source>
        <dbReference type="PROSITE" id="PS50006"/>
    </source>
</evidence>
<dbReference type="Gene3D" id="3.30.565.10">
    <property type="entry name" value="Histidine kinase-like ATPase, C-terminal domain"/>
    <property type="match status" value="1"/>
</dbReference>
<evidence type="ECO:0000259" key="10">
    <source>
        <dbReference type="PROSITE" id="PS50112"/>
    </source>
</evidence>
<evidence type="ECO:0000256" key="5">
    <source>
        <dbReference type="ARBA" id="ARBA00022777"/>
    </source>
</evidence>
<dbReference type="SUPFAM" id="SSF47384">
    <property type="entry name" value="Homodimeric domain of signal transducing histidine kinase"/>
    <property type="match status" value="1"/>
</dbReference>
<evidence type="ECO:0000256" key="6">
    <source>
        <dbReference type="ARBA" id="ARBA00023012"/>
    </source>
</evidence>
<keyword evidence="6" id="KW-0902">Two-component regulatory system</keyword>
<evidence type="ECO:0000256" key="3">
    <source>
        <dbReference type="ARBA" id="ARBA00022553"/>
    </source>
</evidence>
<dbReference type="SUPFAM" id="SSF55874">
    <property type="entry name" value="ATPase domain of HSP90 chaperone/DNA topoisomerase II/histidine kinase"/>
    <property type="match status" value="1"/>
</dbReference>
<dbReference type="SMART" id="SM00240">
    <property type="entry name" value="FHA"/>
    <property type="match status" value="1"/>
</dbReference>
<dbReference type="FunFam" id="3.30.565.10:FF:000006">
    <property type="entry name" value="Sensor histidine kinase WalK"/>
    <property type="match status" value="1"/>
</dbReference>
<dbReference type="PANTHER" id="PTHR43711">
    <property type="entry name" value="TWO-COMPONENT HISTIDINE KINASE"/>
    <property type="match status" value="1"/>
</dbReference>
<dbReference type="SMART" id="SM00091">
    <property type="entry name" value="PAS"/>
    <property type="match status" value="3"/>
</dbReference>
<dbReference type="InterPro" id="IPR003661">
    <property type="entry name" value="HisK_dim/P_dom"/>
</dbReference>
<dbReference type="InterPro" id="IPR036890">
    <property type="entry name" value="HATPase_C_sf"/>
</dbReference>
<evidence type="ECO:0000259" key="9">
    <source>
        <dbReference type="PROSITE" id="PS50109"/>
    </source>
</evidence>
<reference evidence="12" key="1">
    <citation type="submission" date="2019-12" db="EMBL/GenBank/DDBJ databases">
        <title>High-Quality draft genome sequences of three cyanobacteria isolated from the limestone walls of the Old Cathedral of Coimbra.</title>
        <authorList>
            <person name="Tiago I."/>
            <person name="Soares F."/>
            <person name="Portugal A."/>
        </authorList>
    </citation>
    <scope>NUCLEOTIDE SEQUENCE [LARGE SCALE GENOMIC DNA]</scope>
    <source>
        <strain evidence="12">C</strain>
    </source>
</reference>
<dbReference type="CDD" id="cd00130">
    <property type="entry name" value="PAS"/>
    <property type="match status" value="2"/>
</dbReference>
<dbReference type="SUPFAM" id="SSF49879">
    <property type="entry name" value="SMAD/FHA domain"/>
    <property type="match status" value="1"/>
</dbReference>
<dbReference type="Proteomes" id="UP000607397">
    <property type="component" value="Unassembled WGS sequence"/>
</dbReference>
<dbReference type="PANTHER" id="PTHR43711:SF26">
    <property type="entry name" value="SENSOR HISTIDINE KINASE RCSC"/>
    <property type="match status" value="1"/>
</dbReference>
<keyword evidence="5" id="KW-0418">Kinase</keyword>
<dbReference type="PRINTS" id="PR00344">
    <property type="entry name" value="BCTRLSENSOR"/>
</dbReference>
<keyword evidence="13" id="KW-1185">Reference proteome</keyword>
<dbReference type="FunFam" id="3.30.450.20:FF:000155">
    <property type="entry name" value="Sensor histidine kinase TodS"/>
    <property type="match status" value="1"/>
</dbReference>
<evidence type="ECO:0000259" key="11">
    <source>
        <dbReference type="PROSITE" id="PS50113"/>
    </source>
</evidence>
<dbReference type="InterPro" id="IPR005467">
    <property type="entry name" value="His_kinase_dom"/>
</dbReference>
<dbReference type="InterPro" id="IPR000253">
    <property type="entry name" value="FHA_dom"/>
</dbReference>
<dbReference type="InterPro" id="IPR001610">
    <property type="entry name" value="PAC"/>
</dbReference>
<dbReference type="PROSITE" id="PS50112">
    <property type="entry name" value="PAS"/>
    <property type="match status" value="2"/>
</dbReference>
<keyword evidence="4" id="KW-0808">Transferase</keyword>
<dbReference type="SMART" id="SM00387">
    <property type="entry name" value="HATPase_c"/>
    <property type="match status" value="1"/>
</dbReference>
<dbReference type="CDD" id="cd00082">
    <property type="entry name" value="HisKA"/>
    <property type="match status" value="1"/>
</dbReference>
<dbReference type="Pfam" id="PF13426">
    <property type="entry name" value="PAS_9"/>
    <property type="match status" value="1"/>
</dbReference>
<dbReference type="GO" id="GO:0000155">
    <property type="term" value="F:phosphorelay sensor kinase activity"/>
    <property type="evidence" value="ECO:0007669"/>
    <property type="project" value="InterPro"/>
</dbReference>
<dbReference type="InterPro" id="IPR004358">
    <property type="entry name" value="Sig_transdc_His_kin-like_C"/>
</dbReference>
<comment type="catalytic activity">
    <reaction evidence="1">
        <text>ATP + protein L-histidine = ADP + protein N-phospho-L-histidine.</text>
        <dbReference type="EC" id="2.7.13.3"/>
    </reaction>
</comment>
<dbReference type="EC" id="2.7.13.3" evidence="2"/>
<evidence type="ECO:0000256" key="1">
    <source>
        <dbReference type="ARBA" id="ARBA00000085"/>
    </source>
</evidence>
<organism evidence="12 13">
    <name type="scientific">Petrachloros mirabilis ULC683</name>
    <dbReference type="NCBI Taxonomy" id="2781853"/>
    <lineage>
        <taxon>Bacteria</taxon>
        <taxon>Bacillati</taxon>
        <taxon>Cyanobacteriota</taxon>
        <taxon>Cyanophyceae</taxon>
        <taxon>Synechococcales</taxon>
        <taxon>Petrachlorosaceae</taxon>
        <taxon>Petrachloros</taxon>
        <taxon>Petrachloros mirabilis</taxon>
    </lineage>
</organism>
<dbReference type="Gene3D" id="2.60.200.20">
    <property type="match status" value="1"/>
</dbReference>
<dbReference type="SMART" id="SM00086">
    <property type="entry name" value="PAC"/>
    <property type="match status" value="2"/>
</dbReference>
<dbReference type="InterPro" id="IPR013656">
    <property type="entry name" value="PAS_4"/>
</dbReference>
<dbReference type="SUPFAM" id="SSF55785">
    <property type="entry name" value="PYP-like sensor domain (PAS domain)"/>
    <property type="match status" value="4"/>
</dbReference>